<organism evidence="4 5">
    <name type="scientific">Brachybacterium halotolerans</name>
    <dbReference type="NCBI Taxonomy" id="2795215"/>
    <lineage>
        <taxon>Bacteria</taxon>
        <taxon>Bacillati</taxon>
        <taxon>Actinomycetota</taxon>
        <taxon>Actinomycetes</taxon>
        <taxon>Micrococcales</taxon>
        <taxon>Dermabacteraceae</taxon>
        <taxon>Brachybacterium</taxon>
    </lineage>
</organism>
<dbReference type="Gene3D" id="3.40.630.30">
    <property type="match status" value="1"/>
</dbReference>
<dbReference type="EMBL" id="JAEDAJ010000001">
    <property type="protein sequence ID" value="MBK0330331.1"/>
    <property type="molecule type" value="Genomic_DNA"/>
</dbReference>
<accession>A0ABS1B6Q2</accession>
<dbReference type="InterPro" id="IPR016181">
    <property type="entry name" value="Acyl_CoA_acyltransferase"/>
</dbReference>
<dbReference type="Proteomes" id="UP000612352">
    <property type="component" value="Unassembled WGS sequence"/>
</dbReference>
<dbReference type="Pfam" id="PF00583">
    <property type="entry name" value="Acetyltransf_1"/>
    <property type="match status" value="1"/>
</dbReference>
<dbReference type="SUPFAM" id="SSF55729">
    <property type="entry name" value="Acyl-CoA N-acyltransferases (Nat)"/>
    <property type="match status" value="1"/>
</dbReference>
<keyword evidence="1" id="KW-0808">Transferase</keyword>
<dbReference type="CDD" id="cd04301">
    <property type="entry name" value="NAT_SF"/>
    <property type="match status" value="1"/>
</dbReference>
<dbReference type="PANTHER" id="PTHR43800:SF1">
    <property type="entry name" value="PEPTIDYL-LYSINE N-ACETYLTRANSFERASE YJAB"/>
    <property type="match status" value="1"/>
</dbReference>
<comment type="caution">
    <text evidence="4">The sequence shown here is derived from an EMBL/GenBank/DDBJ whole genome shotgun (WGS) entry which is preliminary data.</text>
</comment>
<evidence type="ECO:0000313" key="5">
    <source>
        <dbReference type="Proteomes" id="UP000612352"/>
    </source>
</evidence>
<reference evidence="4 5" key="1">
    <citation type="submission" date="2020-12" db="EMBL/GenBank/DDBJ databases">
        <title>Brachybacterium sp. MASK1Z-5, whole genome shotgun sequence.</title>
        <authorList>
            <person name="Tuo L."/>
        </authorList>
    </citation>
    <scope>NUCLEOTIDE SEQUENCE [LARGE SCALE GENOMIC DNA]</scope>
    <source>
        <strain evidence="4 5">MASK1Z-5</strain>
    </source>
</reference>
<gene>
    <name evidence="4" type="ORF">I8D64_02805</name>
</gene>
<keyword evidence="2" id="KW-0012">Acyltransferase</keyword>
<dbReference type="PANTHER" id="PTHR43800">
    <property type="entry name" value="PEPTIDYL-LYSINE N-ACETYLTRANSFERASE YJAB"/>
    <property type="match status" value="1"/>
</dbReference>
<dbReference type="RefSeq" id="WP_200500955.1">
    <property type="nucleotide sequence ID" value="NZ_JAEDAJ010000001.1"/>
</dbReference>
<evidence type="ECO:0000256" key="1">
    <source>
        <dbReference type="ARBA" id="ARBA00022679"/>
    </source>
</evidence>
<dbReference type="InterPro" id="IPR000182">
    <property type="entry name" value="GNAT_dom"/>
</dbReference>
<dbReference type="PROSITE" id="PS51186">
    <property type="entry name" value="GNAT"/>
    <property type="match status" value="1"/>
</dbReference>
<proteinExistence type="predicted"/>
<feature type="domain" description="N-acetyltransferase" evidence="3">
    <location>
        <begin position="5"/>
        <end position="173"/>
    </location>
</feature>
<sequence length="215" mass="22636">MDETARIREARREDLATLEAIEAEGDAMFADLFGPEPFGPDSAESGEARAAEPGIVLVAVVGAAADERVAGFAHVLEIDGAAARGDRAEAHLEQLAVLPAFGRRGIGRALVEASCTWAAGRGHMRITLRTYAEVPWNAPFYARCGFRVVDPTVGGGDFDTAFQRGLVETERRAGLGRHGRRVLMVRDVGPGVGHDVGPAASSATRACSCAPGPCR</sequence>
<keyword evidence="5" id="KW-1185">Reference proteome</keyword>
<protein>
    <submittedName>
        <fullName evidence="4">GNAT family N-acetyltransferase</fullName>
    </submittedName>
</protein>
<evidence type="ECO:0000259" key="3">
    <source>
        <dbReference type="PROSITE" id="PS51186"/>
    </source>
</evidence>
<name>A0ABS1B6Q2_9MICO</name>
<evidence type="ECO:0000256" key="2">
    <source>
        <dbReference type="ARBA" id="ARBA00023315"/>
    </source>
</evidence>
<evidence type="ECO:0000313" key="4">
    <source>
        <dbReference type="EMBL" id="MBK0330331.1"/>
    </source>
</evidence>